<gene>
    <name evidence="2" type="ORF">L1O03_11445</name>
</gene>
<feature type="transmembrane region" description="Helical" evidence="1">
    <location>
        <begin position="6"/>
        <end position="30"/>
    </location>
</feature>
<dbReference type="EMBL" id="JAKGSI010000009">
    <property type="protein sequence ID" value="MCF4007779.1"/>
    <property type="molecule type" value="Genomic_DNA"/>
</dbReference>
<reference evidence="2" key="1">
    <citation type="submission" date="2022-01" db="EMBL/GenBank/DDBJ databases">
        <title>Corynebacterium sp. nov isolated from isolated from the feces of the greater white-fronted geese (Anser albifrons) at Poyang Lake, PR China.</title>
        <authorList>
            <person name="Liu Q."/>
        </authorList>
    </citation>
    <scope>NUCLEOTIDE SEQUENCE</scope>
    <source>
        <strain evidence="2">JCM 32435</strain>
    </source>
</reference>
<keyword evidence="1" id="KW-0812">Transmembrane</keyword>
<proteinExistence type="predicted"/>
<dbReference type="Proteomes" id="UP001139336">
    <property type="component" value="Unassembled WGS sequence"/>
</dbReference>
<keyword evidence="3" id="KW-1185">Reference proteome</keyword>
<evidence type="ECO:0000313" key="2">
    <source>
        <dbReference type="EMBL" id="MCF4007779.1"/>
    </source>
</evidence>
<dbReference type="RefSeq" id="WP_236120134.1">
    <property type="nucleotide sequence ID" value="NZ_JAKGSI010000009.1"/>
</dbReference>
<comment type="caution">
    <text evidence="2">The sequence shown here is derived from an EMBL/GenBank/DDBJ whole genome shotgun (WGS) entry which is preliminary data.</text>
</comment>
<keyword evidence="1" id="KW-1133">Transmembrane helix</keyword>
<name>A0A9X1QR37_9CORY</name>
<organism evidence="2 3">
    <name type="scientific">Corynebacterium uropygiale</name>
    <dbReference type="NCBI Taxonomy" id="1775911"/>
    <lineage>
        <taxon>Bacteria</taxon>
        <taxon>Bacillati</taxon>
        <taxon>Actinomycetota</taxon>
        <taxon>Actinomycetes</taxon>
        <taxon>Mycobacteriales</taxon>
        <taxon>Corynebacteriaceae</taxon>
        <taxon>Corynebacterium</taxon>
    </lineage>
</organism>
<protein>
    <submittedName>
        <fullName evidence="2">Uncharacterized protein</fullName>
    </submittedName>
</protein>
<dbReference type="AlphaFoldDB" id="A0A9X1QR37"/>
<accession>A0A9X1QR37</accession>
<evidence type="ECO:0000313" key="3">
    <source>
        <dbReference type="Proteomes" id="UP001139336"/>
    </source>
</evidence>
<evidence type="ECO:0000256" key="1">
    <source>
        <dbReference type="SAM" id="Phobius"/>
    </source>
</evidence>
<sequence length="63" mass="7278">MGIWEFLMIIILLLIHVAIIWGVTAILRGATRMSQNEKQKLKDEIIEELQRPGDEGFEERAGR</sequence>
<keyword evidence="1" id="KW-0472">Membrane</keyword>